<sequence>MSETILYDLPSRGDKPACWSLNPWKARMALNYKGIPYRTEWTEYPDLAPTFKELGIAPNEEGSTFEYSSPAVRLPDGSYVMDSRKIALALDIYQPEPTLHMGYADVIDRAQNAVSGVLGTLAPIVLPRVPVMLLNDKSAKYFNETREARFGISLPELGVSDKAKGAWEEAKPKMEELRQVLTEKEGKYVLGDEVSFADFVVAGFWVFMKKVDQGGDKGGDIFGNVMGFDDAFPRHMEACSKWLERED</sequence>
<evidence type="ECO:0000313" key="4">
    <source>
        <dbReference type="Proteomes" id="UP001337655"/>
    </source>
</evidence>
<evidence type="ECO:0008006" key="5">
    <source>
        <dbReference type="Google" id="ProtNLM"/>
    </source>
</evidence>
<dbReference type="RefSeq" id="XP_064657780.1">
    <property type="nucleotide sequence ID" value="XM_064803979.1"/>
</dbReference>
<name>A0AAV9P5H1_9PEZI</name>
<evidence type="ECO:0000313" key="3">
    <source>
        <dbReference type="EMBL" id="KAK5168170.1"/>
    </source>
</evidence>
<dbReference type="InterPro" id="IPR054416">
    <property type="entry name" value="GST_UstS-like_C"/>
</dbReference>
<dbReference type="Gene3D" id="1.20.1050.10">
    <property type="match status" value="1"/>
</dbReference>
<dbReference type="SUPFAM" id="SSF47616">
    <property type="entry name" value="GST C-terminal domain-like"/>
    <property type="match status" value="1"/>
</dbReference>
<accession>A0AAV9P5H1</accession>
<feature type="domain" description="GST N-terminal" evidence="1">
    <location>
        <begin position="19"/>
        <end position="91"/>
    </location>
</feature>
<dbReference type="InterPro" id="IPR004045">
    <property type="entry name" value="Glutathione_S-Trfase_N"/>
</dbReference>
<comment type="caution">
    <text evidence="3">The sequence shown here is derived from an EMBL/GenBank/DDBJ whole genome shotgun (WGS) entry which is preliminary data.</text>
</comment>
<dbReference type="AlphaFoldDB" id="A0AAV9P5H1"/>
<reference evidence="3 4" key="1">
    <citation type="submission" date="2023-08" db="EMBL/GenBank/DDBJ databases">
        <title>Black Yeasts Isolated from many extreme environments.</title>
        <authorList>
            <person name="Coleine C."/>
            <person name="Stajich J.E."/>
            <person name="Selbmann L."/>
        </authorList>
    </citation>
    <scope>NUCLEOTIDE SEQUENCE [LARGE SCALE GENOMIC DNA]</scope>
    <source>
        <strain evidence="3 4">CCFEE 5935</strain>
    </source>
</reference>
<dbReference type="EMBL" id="JAVRRT010000010">
    <property type="protein sequence ID" value="KAK5168170.1"/>
    <property type="molecule type" value="Genomic_DNA"/>
</dbReference>
<dbReference type="Gene3D" id="3.40.30.10">
    <property type="entry name" value="Glutaredoxin"/>
    <property type="match status" value="1"/>
</dbReference>
<organism evidence="3 4">
    <name type="scientific">Saxophila tyrrhenica</name>
    <dbReference type="NCBI Taxonomy" id="1690608"/>
    <lineage>
        <taxon>Eukaryota</taxon>
        <taxon>Fungi</taxon>
        <taxon>Dikarya</taxon>
        <taxon>Ascomycota</taxon>
        <taxon>Pezizomycotina</taxon>
        <taxon>Dothideomycetes</taxon>
        <taxon>Dothideomycetidae</taxon>
        <taxon>Mycosphaerellales</taxon>
        <taxon>Extremaceae</taxon>
        <taxon>Saxophila</taxon>
    </lineage>
</organism>
<dbReference type="Proteomes" id="UP001337655">
    <property type="component" value="Unassembled WGS sequence"/>
</dbReference>
<evidence type="ECO:0000259" key="1">
    <source>
        <dbReference type="Pfam" id="PF13409"/>
    </source>
</evidence>
<evidence type="ECO:0000259" key="2">
    <source>
        <dbReference type="Pfam" id="PF22041"/>
    </source>
</evidence>
<dbReference type="Pfam" id="PF13409">
    <property type="entry name" value="GST_N_2"/>
    <property type="match status" value="1"/>
</dbReference>
<proteinExistence type="predicted"/>
<keyword evidence="4" id="KW-1185">Reference proteome</keyword>
<dbReference type="SUPFAM" id="SSF52833">
    <property type="entry name" value="Thioredoxin-like"/>
    <property type="match status" value="1"/>
</dbReference>
<dbReference type="InterPro" id="IPR036249">
    <property type="entry name" value="Thioredoxin-like_sf"/>
</dbReference>
<gene>
    <name evidence="3" type="ORF">LTR77_006738</name>
</gene>
<protein>
    <recommendedName>
        <fullName evidence="5">GST N-terminal domain-containing protein</fullName>
    </recommendedName>
</protein>
<dbReference type="Pfam" id="PF22041">
    <property type="entry name" value="GST_C_7"/>
    <property type="match status" value="1"/>
</dbReference>
<dbReference type="GeneID" id="89928078"/>
<feature type="domain" description="Glutathione S-transferase UstS-like C-terminal" evidence="2">
    <location>
        <begin position="116"/>
        <end position="216"/>
    </location>
</feature>
<dbReference type="InterPro" id="IPR036282">
    <property type="entry name" value="Glutathione-S-Trfase_C_sf"/>
</dbReference>